<dbReference type="InterPro" id="IPR014782">
    <property type="entry name" value="Peptidase_M1_dom"/>
</dbReference>
<keyword evidence="3" id="KW-0645">Protease</keyword>
<dbReference type="GO" id="GO:0008270">
    <property type="term" value="F:zinc ion binding"/>
    <property type="evidence" value="ECO:0007669"/>
    <property type="project" value="InterPro"/>
</dbReference>
<dbReference type="Gene3D" id="1.10.390.10">
    <property type="entry name" value="Neutral Protease Domain 2"/>
    <property type="match status" value="1"/>
</dbReference>
<organism evidence="3 4">
    <name type="scientific">Pedobacter ginsenosidimutans</name>
    <dbReference type="NCBI Taxonomy" id="687842"/>
    <lineage>
        <taxon>Bacteria</taxon>
        <taxon>Pseudomonadati</taxon>
        <taxon>Bacteroidota</taxon>
        <taxon>Sphingobacteriia</taxon>
        <taxon>Sphingobacteriales</taxon>
        <taxon>Sphingobacteriaceae</taxon>
        <taxon>Pedobacter</taxon>
    </lineage>
</organism>
<dbReference type="Proteomes" id="UP000051950">
    <property type="component" value="Unassembled WGS sequence"/>
</dbReference>
<name>A0A0T5VTX1_9SPHI</name>
<evidence type="ECO:0000313" key="3">
    <source>
        <dbReference type="EMBL" id="KRT17245.1"/>
    </source>
</evidence>
<dbReference type="AlphaFoldDB" id="A0A0T5VTX1"/>
<keyword evidence="3" id="KW-0031">Aminopeptidase</keyword>
<proteinExistence type="predicted"/>
<feature type="domain" description="Peptidase M1 membrane alanine aminopeptidase" evidence="2">
    <location>
        <begin position="384"/>
        <end position="530"/>
    </location>
</feature>
<evidence type="ECO:0000259" key="2">
    <source>
        <dbReference type="Pfam" id="PF01433"/>
    </source>
</evidence>
<keyword evidence="1" id="KW-0732">Signal</keyword>
<dbReference type="EMBL" id="LMZQ01000003">
    <property type="protein sequence ID" value="KRT17245.1"/>
    <property type="molecule type" value="Genomic_DNA"/>
</dbReference>
<dbReference type="CDD" id="cd09604">
    <property type="entry name" value="M1_APN_like"/>
    <property type="match status" value="1"/>
</dbReference>
<sequence length="626" mass="70840">MKKLLSIALLICLGGYTVSAQELYMPRNIKAAYAKGTRAMNGKPGPNYWQNHGKYNMDIKVDAETKIVSGKEEISYSNNSSDTLKTLAIRFVNNLHKPTSPRGGAVSEDFLTTGLNIISFSVDGETYKVDSKDWGTVGNVKLNKPLLPKSKIAVKIEWDYPLSKESGREGQIDPNSFFVAYSYPRISVYDDYNGWDRIPHTDRAEFYNDFNDYEFSIKAPKNYVVYATGDFLNPDEVLQPEISARLKKSYNGDELIHIATEQEMKDGKVTQQKDWNTWKFAVKHITDVTFALSNHYVWDGASVIVDKKTNRRASAQAAYNPTTGTDFTNSVKYNLNALDWFSNNWPGIPYPYVKTIAFQGFADMEYPMMVNDSQFGDPVFAQLVQDHEVAHTYFPFYMGINETRYAYMDEGWATTFEYLIGIAEHGKEAADKFYKNFRVNKYINDKSTEEDQPVISMSDQVSGSGYGNNSYGKASLSYLALKDMLGDELFKKALHTYMSNWNGKHPIPWDYFNSMNAGSGQNLNWFFQNWFFTNNYLDLAVAKVTPAKGKSTVTIKNIGGFVIPFDIVVTYTDGKTETIHKTPAVWRANQKEVNVTLNTAKKIKSIGLDNGIYVDATPADNIWSAK</sequence>
<dbReference type="SUPFAM" id="SSF55486">
    <property type="entry name" value="Metalloproteases ('zincins'), catalytic domain"/>
    <property type="match status" value="1"/>
</dbReference>
<dbReference type="GO" id="GO:0004177">
    <property type="term" value="F:aminopeptidase activity"/>
    <property type="evidence" value="ECO:0007669"/>
    <property type="project" value="UniProtKB-KW"/>
</dbReference>
<dbReference type="InterPro" id="IPR027268">
    <property type="entry name" value="Peptidase_M4/M1_CTD_sf"/>
</dbReference>
<dbReference type="RefSeq" id="WP_057931478.1">
    <property type="nucleotide sequence ID" value="NZ_LMZQ01000003.1"/>
</dbReference>
<dbReference type="STRING" id="687842.ASU31_06140"/>
<gene>
    <name evidence="3" type="ORF">ASU31_06140</name>
</gene>
<protein>
    <submittedName>
        <fullName evidence="3">Aminopeptidase</fullName>
    </submittedName>
</protein>
<dbReference type="Pfam" id="PF01433">
    <property type="entry name" value="Peptidase_M1"/>
    <property type="match status" value="1"/>
</dbReference>
<keyword evidence="4" id="KW-1185">Reference proteome</keyword>
<dbReference type="OrthoDB" id="9814383at2"/>
<evidence type="ECO:0000256" key="1">
    <source>
        <dbReference type="SAM" id="SignalP"/>
    </source>
</evidence>
<evidence type="ECO:0000313" key="4">
    <source>
        <dbReference type="Proteomes" id="UP000051950"/>
    </source>
</evidence>
<reference evidence="3 4" key="1">
    <citation type="submission" date="2015-11" db="EMBL/GenBank/DDBJ databases">
        <title>Sequence of Pedobacter ginsenosidimutans.</title>
        <authorList>
            <person name="Carson E."/>
            <person name="Keyser V."/>
            <person name="Newman J."/>
            <person name="Miller J."/>
        </authorList>
    </citation>
    <scope>NUCLEOTIDE SEQUENCE [LARGE SCALE GENOMIC DNA]</scope>
    <source>
        <strain evidence="3 4">KACC 14530</strain>
    </source>
</reference>
<keyword evidence="3" id="KW-0378">Hydrolase</keyword>
<accession>A0A0T5VTX1</accession>
<feature type="chain" id="PRO_5006665793" evidence="1">
    <location>
        <begin position="21"/>
        <end position="626"/>
    </location>
</feature>
<feature type="signal peptide" evidence="1">
    <location>
        <begin position="1"/>
        <end position="20"/>
    </location>
</feature>
<dbReference type="GO" id="GO:0008237">
    <property type="term" value="F:metallopeptidase activity"/>
    <property type="evidence" value="ECO:0007669"/>
    <property type="project" value="InterPro"/>
</dbReference>
<comment type="caution">
    <text evidence="3">The sequence shown here is derived from an EMBL/GenBank/DDBJ whole genome shotgun (WGS) entry which is preliminary data.</text>
</comment>